<organism evidence="2 3">
    <name type="scientific">Dietzia cinnamea</name>
    <dbReference type="NCBI Taxonomy" id="321318"/>
    <lineage>
        <taxon>Bacteria</taxon>
        <taxon>Bacillati</taxon>
        <taxon>Actinomycetota</taxon>
        <taxon>Actinomycetes</taxon>
        <taxon>Mycobacteriales</taxon>
        <taxon>Dietziaceae</taxon>
        <taxon>Dietzia</taxon>
    </lineage>
</organism>
<sequence length="102" mass="11346">MWATLVDRGGSRYRPKESPDRNEKKTLRHVARHADTWHSFVDVETYRHGSEVLARHCADDGRDPAEIERSTEIGGPSTPDEARRMADALHPEGPASADPDSG</sequence>
<protein>
    <submittedName>
        <fullName evidence="2">Uncharacterized protein</fullName>
    </submittedName>
</protein>
<feature type="region of interest" description="Disordered" evidence="1">
    <location>
        <begin position="1"/>
        <end position="26"/>
    </location>
</feature>
<dbReference type="Gene3D" id="3.20.20.30">
    <property type="entry name" value="Luciferase-like domain"/>
    <property type="match status" value="1"/>
</dbReference>
<evidence type="ECO:0000313" key="2">
    <source>
        <dbReference type="EMBL" id="TCW21846.1"/>
    </source>
</evidence>
<dbReference type="Proteomes" id="UP000295805">
    <property type="component" value="Unassembled WGS sequence"/>
</dbReference>
<gene>
    <name evidence="2" type="ORF">EDD19_1238</name>
</gene>
<feature type="compositionally biased region" description="Basic and acidic residues" evidence="1">
    <location>
        <begin position="14"/>
        <end position="25"/>
    </location>
</feature>
<dbReference type="EMBL" id="SMCX01000023">
    <property type="protein sequence ID" value="TCW21846.1"/>
    <property type="molecule type" value="Genomic_DNA"/>
</dbReference>
<dbReference type="GO" id="GO:0016705">
    <property type="term" value="F:oxidoreductase activity, acting on paired donors, with incorporation or reduction of molecular oxygen"/>
    <property type="evidence" value="ECO:0007669"/>
    <property type="project" value="InterPro"/>
</dbReference>
<feature type="compositionally biased region" description="Basic and acidic residues" evidence="1">
    <location>
        <begin position="80"/>
        <end position="90"/>
    </location>
</feature>
<proteinExistence type="predicted"/>
<evidence type="ECO:0000256" key="1">
    <source>
        <dbReference type="SAM" id="MobiDB-lite"/>
    </source>
</evidence>
<reference evidence="2 3" key="1">
    <citation type="submission" date="2019-03" db="EMBL/GenBank/DDBJ databases">
        <title>Root nodule microbial communities of legume samples collected from USA, Mexico and Botswana.</title>
        <authorList>
            <person name="Hirsch A."/>
        </authorList>
    </citation>
    <scope>NUCLEOTIDE SEQUENCE [LARGE SCALE GENOMIC DNA]</scope>
    <source>
        <strain evidence="2 3">55</strain>
    </source>
</reference>
<feature type="compositionally biased region" description="Basic and acidic residues" evidence="1">
    <location>
        <begin position="57"/>
        <end position="71"/>
    </location>
</feature>
<comment type="caution">
    <text evidence="2">The sequence shown here is derived from an EMBL/GenBank/DDBJ whole genome shotgun (WGS) entry which is preliminary data.</text>
</comment>
<dbReference type="AlphaFoldDB" id="A0A4R3ZPG0"/>
<accession>A0A4R3ZPG0</accession>
<name>A0A4R3ZPG0_9ACTN</name>
<dbReference type="SUPFAM" id="SSF51679">
    <property type="entry name" value="Bacterial luciferase-like"/>
    <property type="match status" value="1"/>
</dbReference>
<evidence type="ECO:0000313" key="3">
    <source>
        <dbReference type="Proteomes" id="UP000295805"/>
    </source>
</evidence>
<feature type="region of interest" description="Disordered" evidence="1">
    <location>
        <begin position="57"/>
        <end position="102"/>
    </location>
</feature>
<dbReference type="InterPro" id="IPR036661">
    <property type="entry name" value="Luciferase-like_sf"/>
</dbReference>